<dbReference type="EMBL" id="JHAC01000032">
    <property type="protein sequence ID" value="EYB67793.1"/>
    <property type="molecule type" value="Genomic_DNA"/>
</dbReference>
<keyword evidence="4" id="KW-1185">Reference proteome</keyword>
<accession>A0A016QNY8</accession>
<dbReference type="InterPro" id="IPR045155">
    <property type="entry name" value="Beta-lactam_cat"/>
</dbReference>
<sequence>MRSLVPARLSPRRAARWPAALALLLLGSLAGALGTSAPLPSQAPALSCQEAPDPSGGPWPPGSAIPVRPLPAGITGRVAFYAAVYGTDGQPLRAVQLGDVDALHPLASAFKPLVVRAALQEVDAGRLSLGTRLETTPGRRSIEGYPAGRNTVEQLARLALVRSDNTASDILHLAAGPERVARAVGALSPCTRILHTTKALWAAQAGLLPDVFRPGVDGAGSAALPLEERLPVAQALNRRAQDLTGPQVEAALDRYFHGPDYDPALELAVQNTSTARAYAGLLARTLPGNDLKPTTRRLYRAWLADGCCKPAHPTLPAPFWGAKAGSGWRILTLTGAAELPGGQVLAYAYFNDGSDTLDAEDMERQIPALVRWLDATLTALAAGRPTP</sequence>
<dbReference type="Pfam" id="PF13354">
    <property type="entry name" value="Beta-lactamase2"/>
    <property type="match status" value="1"/>
</dbReference>
<dbReference type="PATRIC" id="fig|1476583.3.peg.2091"/>
<feature type="domain" description="Beta-lactamase class A catalytic" evidence="2">
    <location>
        <begin position="103"/>
        <end position="336"/>
    </location>
</feature>
<dbReference type="PANTHER" id="PTHR35333">
    <property type="entry name" value="BETA-LACTAMASE"/>
    <property type="match status" value="1"/>
</dbReference>
<organism evidence="3 4">
    <name type="scientific">Deinococcus phoenicis</name>
    <dbReference type="NCBI Taxonomy" id="1476583"/>
    <lineage>
        <taxon>Bacteria</taxon>
        <taxon>Thermotogati</taxon>
        <taxon>Deinococcota</taxon>
        <taxon>Deinococci</taxon>
        <taxon>Deinococcales</taxon>
        <taxon>Deinococcaceae</taxon>
        <taxon>Deinococcus</taxon>
    </lineage>
</organism>
<evidence type="ECO:0000256" key="1">
    <source>
        <dbReference type="SAM" id="MobiDB-lite"/>
    </source>
</evidence>
<dbReference type="STRING" id="1476583.DEIPH_ctg032orf0032"/>
<reference evidence="3 4" key="1">
    <citation type="submission" date="2014-03" db="EMBL/GenBank/DDBJ databases">
        <title>Draft genome sequence of Deinococcus phoenicis 1P10ME.</title>
        <authorList>
            <person name="Stepanov V.G."/>
            <person name="Vaishampayan P."/>
            <person name="Venkateswaran K."/>
            <person name="Fox G.E."/>
        </authorList>
    </citation>
    <scope>NUCLEOTIDE SEQUENCE [LARGE SCALE GENOMIC DNA]</scope>
    <source>
        <strain evidence="3 4">1P10ME</strain>
    </source>
</reference>
<gene>
    <name evidence="3" type="ORF">DEIPH_ctg032orf0032</name>
</gene>
<dbReference type="GO" id="GO:0030655">
    <property type="term" value="P:beta-lactam antibiotic catabolic process"/>
    <property type="evidence" value="ECO:0007669"/>
    <property type="project" value="InterPro"/>
</dbReference>
<dbReference type="Gene3D" id="3.40.710.10">
    <property type="entry name" value="DD-peptidase/beta-lactamase superfamily"/>
    <property type="match status" value="1"/>
</dbReference>
<name>A0A016QNY8_9DEIO</name>
<dbReference type="PANTHER" id="PTHR35333:SF4">
    <property type="entry name" value="SLR0121 PROTEIN"/>
    <property type="match status" value="1"/>
</dbReference>
<dbReference type="SUPFAM" id="SSF56601">
    <property type="entry name" value="beta-lactamase/transpeptidase-like"/>
    <property type="match status" value="1"/>
</dbReference>
<evidence type="ECO:0000313" key="4">
    <source>
        <dbReference type="Proteomes" id="UP000020492"/>
    </source>
</evidence>
<dbReference type="GO" id="GO:0046677">
    <property type="term" value="P:response to antibiotic"/>
    <property type="evidence" value="ECO:0007669"/>
    <property type="project" value="InterPro"/>
</dbReference>
<proteinExistence type="predicted"/>
<evidence type="ECO:0000313" key="3">
    <source>
        <dbReference type="EMBL" id="EYB67793.1"/>
    </source>
</evidence>
<dbReference type="AlphaFoldDB" id="A0A016QNY8"/>
<dbReference type="eggNOG" id="COG2367">
    <property type="taxonomic scope" value="Bacteria"/>
</dbReference>
<feature type="region of interest" description="Disordered" evidence="1">
    <location>
        <begin position="41"/>
        <end position="64"/>
    </location>
</feature>
<evidence type="ECO:0000259" key="2">
    <source>
        <dbReference type="Pfam" id="PF13354"/>
    </source>
</evidence>
<dbReference type="InterPro" id="IPR000871">
    <property type="entry name" value="Beta-lactam_class-A"/>
</dbReference>
<protein>
    <submittedName>
        <fullName evidence="3">Beta-lactamase</fullName>
    </submittedName>
</protein>
<dbReference type="GO" id="GO:0008800">
    <property type="term" value="F:beta-lactamase activity"/>
    <property type="evidence" value="ECO:0007669"/>
    <property type="project" value="InterPro"/>
</dbReference>
<dbReference type="Proteomes" id="UP000020492">
    <property type="component" value="Unassembled WGS sequence"/>
</dbReference>
<comment type="caution">
    <text evidence="3">The sequence shown here is derived from an EMBL/GenBank/DDBJ whole genome shotgun (WGS) entry which is preliminary data.</text>
</comment>
<dbReference type="InterPro" id="IPR012338">
    <property type="entry name" value="Beta-lactam/transpept-like"/>
</dbReference>